<protein>
    <submittedName>
        <fullName evidence="2">Uncharacterized protein</fullName>
    </submittedName>
</protein>
<feature type="region of interest" description="Disordered" evidence="1">
    <location>
        <begin position="364"/>
        <end position="395"/>
    </location>
</feature>
<evidence type="ECO:0000256" key="1">
    <source>
        <dbReference type="SAM" id="MobiDB-lite"/>
    </source>
</evidence>
<dbReference type="EMBL" id="BT053881">
    <property type="protein sequence ID" value="ACL52488.1"/>
    <property type="molecule type" value="mRNA"/>
</dbReference>
<sequence>MGLPGSSECSLDVPSDGGLAVEAAPKTAVCGGTDVGSRLGCSSFGFLASAMKLPTTTCTGVAAISIPATQPPTMRPSLPASATLKPPVLLRVSPSSASKNEPERESISKWPSYVTIPPEVAGCRSVAVHRAPFAEIMHVVRGPCWEKAIILDATSSLGFTVIMWGVNDVPEDPKASSCFFLPDPGGRPLRLPSGLGVDPPPPDWAPVASVTPAAAVLSPKPMLPSGPYFLGLPLFFFTRSPPLTATIAPPLAPTPPEPGCCCCKPVAPESGRYIDPSGMSTIFMLLMGDEASGEAIGLKARDIPCITLAAEACGNPDGGGAAPNAAACCIMTPPAPACGGDPTRGGACCCCGCWCRSRTSISRQGGENPRAGAPAQLPSPVPQRASSGTVHMRSSRRLDVTFLPVQQKTDLEIE</sequence>
<reference evidence="2" key="1">
    <citation type="journal article" date="2009" name="PLoS Genet.">
        <title>Sequencing, mapping, and analysis of 27,455 maize full-length cDNAs.</title>
        <authorList>
            <person name="Soderlund C."/>
            <person name="Descour A."/>
            <person name="Kudrna D."/>
            <person name="Bomhoff M."/>
            <person name="Boyd L."/>
            <person name="Currie J."/>
            <person name="Angelova A."/>
            <person name="Collura K."/>
            <person name="Wissotski M."/>
            <person name="Ashley E."/>
            <person name="Morrow D."/>
            <person name="Fernandes J."/>
            <person name="Walbot V."/>
            <person name="Yu Y."/>
        </authorList>
    </citation>
    <scope>NUCLEOTIDE SEQUENCE</scope>
    <source>
        <strain evidence="2">B73</strain>
    </source>
</reference>
<accession>B7ZX39</accession>
<proteinExistence type="evidence at transcript level"/>
<dbReference type="AlphaFoldDB" id="B7ZX39"/>
<name>B7ZX39_MAIZE</name>
<organism evidence="2">
    <name type="scientific">Zea mays</name>
    <name type="common">Maize</name>
    <dbReference type="NCBI Taxonomy" id="4577"/>
    <lineage>
        <taxon>Eukaryota</taxon>
        <taxon>Viridiplantae</taxon>
        <taxon>Streptophyta</taxon>
        <taxon>Embryophyta</taxon>
        <taxon>Tracheophyta</taxon>
        <taxon>Spermatophyta</taxon>
        <taxon>Magnoliopsida</taxon>
        <taxon>Liliopsida</taxon>
        <taxon>Poales</taxon>
        <taxon>Poaceae</taxon>
        <taxon>PACMAD clade</taxon>
        <taxon>Panicoideae</taxon>
        <taxon>Andropogonodae</taxon>
        <taxon>Andropogoneae</taxon>
        <taxon>Tripsacinae</taxon>
        <taxon>Zea</taxon>
    </lineage>
</organism>
<evidence type="ECO:0000313" key="2">
    <source>
        <dbReference type="EMBL" id="ACL52488.1"/>
    </source>
</evidence>
<reference evidence="2" key="2">
    <citation type="submission" date="2012-06" db="EMBL/GenBank/DDBJ databases">
        <authorList>
            <person name="Yu Y."/>
            <person name="Currie J."/>
            <person name="Lomeli R."/>
            <person name="Angelova A."/>
            <person name="Collura K."/>
            <person name="Wissotski M."/>
            <person name="Campos D."/>
            <person name="Kudrna D."/>
            <person name="Golser W."/>
            <person name="Ashely E."/>
            <person name="Descour A."/>
            <person name="Fernandes J."/>
            <person name="Soderlund C."/>
            <person name="Walbot V."/>
        </authorList>
    </citation>
    <scope>NUCLEOTIDE SEQUENCE</scope>
    <source>
        <strain evidence="2">B73</strain>
    </source>
</reference>